<dbReference type="InterPro" id="IPR050404">
    <property type="entry name" value="Heme-degrading_MO"/>
</dbReference>
<dbReference type="Gene3D" id="3.30.70.100">
    <property type="match status" value="1"/>
</dbReference>
<gene>
    <name evidence="2" type="ORF">L1F29_21295</name>
</gene>
<sequence length="97" mass="11927">MIMELAILHVKPELDDTFVGQFKEASRIIASMKGYVRHELQRCLEREHQYVLLVWWETLEDHVRGFRQSPEYEQWKRLLHHYYEPFPVVEHYEKVTL</sequence>
<protein>
    <submittedName>
        <fullName evidence="2">Antibiotic biosynthesis monooxygenase</fullName>
    </submittedName>
</protein>
<proteinExistence type="predicted"/>
<organism evidence="2 3">
    <name type="scientific">Paenibacillus spongiae</name>
    <dbReference type="NCBI Taxonomy" id="2909671"/>
    <lineage>
        <taxon>Bacteria</taxon>
        <taxon>Bacillati</taxon>
        <taxon>Bacillota</taxon>
        <taxon>Bacilli</taxon>
        <taxon>Bacillales</taxon>
        <taxon>Paenibacillaceae</taxon>
        <taxon>Paenibacillus</taxon>
    </lineage>
</organism>
<keyword evidence="2" id="KW-0503">Monooxygenase</keyword>
<accession>A0ABY5S2S8</accession>
<dbReference type="RefSeq" id="WP_258384067.1">
    <property type="nucleotide sequence ID" value="NZ_CP091430.1"/>
</dbReference>
<dbReference type="PROSITE" id="PS51725">
    <property type="entry name" value="ABM"/>
    <property type="match status" value="1"/>
</dbReference>
<name>A0ABY5S2S8_9BACL</name>
<dbReference type="InterPro" id="IPR011008">
    <property type="entry name" value="Dimeric_a/b-barrel"/>
</dbReference>
<dbReference type="SUPFAM" id="SSF54909">
    <property type="entry name" value="Dimeric alpha+beta barrel"/>
    <property type="match status" value="1"/>
</dbReference>
<keyword evidence="2" id="KW-0560">Oxidoreductase</keyword>
<dbReference type="Proteomes" id="UP001057877">
    <property type="component" value="Chromosome"/>
</dbReference>
<evidence type="ECO:0000259" key="1">
    <source>
        <dbReference type="PROSITE" id="PS51725"/>
    </source>
</evidence>
<feature type="domain" description="ABM" evidence="1">
    <location>
        <begin position="2"/>
        <end position="91"/>
    </location>
</feature>
<dbReference type="Pfam" id="PF03992">
    <property type="entry name" value="ABM"/>
    <property type="match status" value="1"/>
</dbReference>
<evidence type="ECO:0000313" key="3">
    <source>
        <dbReference type="Proteomes" id="UP001057877"/>
    </source>
</evidence>
<dbReference type="InterPro" id="IPR007138">
    <property type="entry name" value="ABM_dom"/>
</dbReference>
<keyword evidence="3" id="KW-1185">Reference proteome</keyword>
<dbReference type="PANTHER" id="PTHR34474">
    <property type="entry name" value="SIGNAL TRANSDUCTION PROTEIN TRAP"/>
    <property type="match status" value="1"/>
</dbReference>
<evidence type="ECO:0000313" key="2">
    <source>
        <dbReference type="EMBL" id="UVI27979.1"/>
    </source>
</evidence>
<reference evidence="2" key="1">
    <citation type="submission" date="2022-01" db="EMBL/GenBank/DDBJ databases">
        <title>Paenibacillus spongiae sp. nov., isolated from marine sponge.</title>
        <authorList>
            <person name="Li Z."/>
            <person name="Zhang M."/>
        </authorList>
    </citation>
    <scope>NUCLEOTIDE SEQUENCE</scope>
    <source>
        <strain evidence="2">PHS-Z3</strain>
    </source>
</reference>
<dbReference type="EMBL" id="CP091430">
    <property type="protein sequence ID" value="UVI27979.1"/>
    <property type="molecule type" value="Genomic_DNA"/>
</dbReference>
<dbReference type="PANTHER" id="PTHR34474:SF2">
    <property type="entry name" value="SIGNAL TRANSDUCTION PROTEIN TRAP"/>
    <property type="match status" value="1"/>
</dbReference>
<dbReference type="GO" id="GO:0004497">
    <property type="term" value="F:monooxygenase activity"/>
    <property type="evidence" value="ECO:0007669"/>
    <property type="project" value="UniProtKB-KW"/>
</dbReference>